<protein>
    <submittedName>
        <fullName evidence="5">Penicillin amidase</fullName>
    </submittedName>
</protein>
<keyword evidence="2" id="KW-0732">Signal</keyword>
<proteinExistence type="inferred from homology"/>
<evidence type="ECO:0000256" key="3">
    <source>
        <dbReference type="ARBA" id="ARBA00022801"/>
    </source>
</evidence>
<evidence type="ECO:0000256" key="2">
    <source>
        <dbReference type="ARBA" id="ARBA00022729"/>
    </source>
</evidence>
<dbReference type="AlphaFoldDB" id="A0A918EGU7"/>
<dbReference type="PANTHER" id="PTHR34218">
    <property type="entry name" value="PEPTIDASE S45 PENICILLIN AMIDASE"/>
    <property type="match status" value="1"/>
</dbReference>
<dbReference type="InterPro" id="IPR043146">
    <property type="entry name" value="Penicillin_amidase_N_B-knob"/>
</dbReference>
<dbReference type="InterPro" id="IPR043147">
    <property type="entry name" value="Penicillin_amidase_A-knob"/>
</dbReference>
<organism evidence="5 6">
    <name type="scientific">Saccharothrix coeruleofusca</name>
    <dbReference type="NCBI Taxonomy" id="33919"/>
    <lineage>
        <taxon>Bacteria</taxon>
        <taxon>Bacillati</taxon>
        <taxon>Actinomycetota</taxon>
        <taxon>Actinomycetes</taxon>
        <taxon>Pseudonocardiales</taxon>
        <taxon>Pseudonocardiaceae</taxon>
        <taxon>Saccharothrix</taxon>
    </lineage>
</organism>
<comment type="similarity">
    <text evidence="1">Belongs to the peptidase S45 family.</text>
</comment>
<gene>
    <name evidence="5" type="ORF">GCM10010185_54850</name>
</gene>
<dbReference type="Proteomes" id="UP000639606">
    <property type="component" value="Unassembled WGS sequence"/>
</dbReference>
<dbReference type="InterPro" id="IPR023343">
    <property type="entry name" value="Penicillin_amidase_dom1"/>
</dbReference>
<dbReference type="GO" id="GO:0017000">
    <property type="term" value="P:antibiotic biosynthetic process"/>
    <property type="evidence" value="ECO:0007669"/>
    <property type="project" value="InterPro"/>
</dbReference>
<dbReference type="Gene3D" id="1.10.439.10">
    <property type="entry name" value="Penicillin Amidohydrolase, domain 1"/>
    <property type="match status" value="1"/>
</dbReference>
<reference evidence="5" key="1">
    <citation type="journal article" date="2014" name="Int. J. Syst. Evol. Microbiol.">
        <title>Complete genome sequence of Corynebacterium casei LMG S-19264T (=DSM 44701T), isolated from a smear-ripened cheese.</title>
        <authorList>
            <consortium name="US DOE Joint Genome Institute (JGI-PGF)"/>
            <person name="Walter F."/>
            <person name="Albersmeier A."/>
            <person name="Kalinowski J."/>
            <person name="Ruckert C."/>
        </authorList>
    </citation>
    <scope>NUCLEOTIDE SEQUENCE</scope>
    <source>
        <strain evidence="5">JCM 3313</strain>
    </source>
</reference>
<dbReference type="PANTHER" id="PTHR34218:SF3">
    <property type="entry name" value="ACYL-HOMOSERINE LACTONE ACYLASE PVDQ"/>
    <property type="match status" value="1"/>
</dbReference>
<evidence type="ECO:0000256" key="1">
    <source>
        <dbReference type="ARBA" id="ARBA00006586"/>
    </source>
</evidence>
<dbReference type="GO" id="GO:0016811">
    <property type="term" value="F:hydrolase activity, acting on carbon-nitrogen (but not peptide) bonds, in linear amides"/>
    <property type="evidence" value="ECO:0007669"/>
    <property type="project" value="InterPro"/>
</dbReference>
<accession>A0A918EGU7</accession>
<sequence>MVVTLVAGLATPVHGRPIGTTIRYTEHGIPHITASDHLGLGYGYGYASAQDNLCVLADTYLTVEGKRSLHLGPDGPVNSGVGSVSTNLNSDLYFQRINGSGVIDGYARSVSPPVRDLVHGYVRGYNRYLAQSGQTCNGTARPIAERDVYRHVYAITLVSGSGAMIDGLVSAQPPAAVTGQAPVEAAALVQRLQPDFSLGSNAIAAGSEDAANGGSVLLANPHYPWQGVRRFWQAHLTIPGRLNVSGASLLGIPVLAIGHNEDVAWSHTVSTAVTAGLFEVPTVPGAPTEYLVDGVRKEMTSQEVVVEVRRPDGSIGAVTRTLWATEYGPVLAGVSGVPLPWGATVYVLRDANATNFRLLDTWAGLNRAGSVGDLRETLSKTLGLPWVNTLAVDRRGNSLYADIQVAPHVTDEHAKKCSTPLGAVVFPQSGTSILDGSRGECAWGSDPDAREPGLLGPGRLPVLIRRDTVANANNTPWIANPDAPLTGYPRVLGTTATELSMRAQELQLEVRRRVGGTDSLPGRGFTNETMRSLLFADRSRAAEVVLADTVRMCEAFPGGKAPSGAGPVDVTAACAALARWDGTFRLDSSGAAFFSRFWLRVRSSPGLWKVPFDPAEPLSTPNTLAVDLAEIQQAFGDAAQELTAAGVAHDAPLGASQYVTRAGQRIPIHGSQHELGVLNVITPVWGDGGYTDVVYGSSFVQVVEFRAGRPPEAHSLMTYSQSTDPSSPHHADQTALFSRGDWVRERFTEKDIHSSPALRIVRLVGNLR</sequence>
<dbReference type="SUPFAM" id="SSF56235">
    <property type="entry name" value="N-terminal nucleophile aminohydrolases (Ntn hydrolases)"/>
    <property type="match status" value="1"/>
</dbReference>
<dbReference type="EMBL" id="BMRG01000014">
    <property type="protein sequence ID" value="GGP74328.1"/>
    <property type="molecule type" value="Genomic_DNA"/>
</dbReference>
<reference evidence="5" key="2">
    <citation type="submission" date="2020-09" db="EMBL/GenBank/DDBJ databases">
        <authorList>
            <person name="Sun Q."/>
            <person name="Ohkuma M."/>
        </authorList>
    </citation>
    <scope>NUCLEOTIDE SEQUENCE</scope>
    <source>
        <strain evidence="5">JCM 3313</strain>
    </source>
</reference>
<comment type="caution">
    <text evidence="5">The sequence shown here is derived from an EMBL/GenBank/DDBJ whole genome shotgun (WGS) entry which is preliminary data.</text>
</comment>
<evidence type="ECO:0000313" key="5">
    <source>
        <dbReference type="EMBL" id="GGP74328.1"/>
    </source>
</evidence>
<dbReference type="Gene3D" id="1.10.1400.10">
    <property type="match status" value="1"/>
</dbReference>
<dbReference type="Gene3D" id="3.60.20.10">
    <property type="entry name" value="Glutamine Phosphoribosylpyrophosphate, subunit 1, domain 1"/>
    <property type="match status" value="1"/>
</dbReference>
<dbReference type="InterPro" id="IPR002692">
    <property type="entry name" value="S45"/>
</dbReference>
<dbReference type="InterPro" id="IPR029055">
    <property type="entry name" value="Ntn_hydrolases_N"/>
</dbReference>
<evidence type="ECO:0000256" key="4">
    <source>
        <dbReference type="ARBA" id="ARBA00023145"/>
    </source>
</evidence>
<name>A0A918EGU7_9PSEU</name>
<keyword evidence="6" id="KW-1185">Reference proteome</keyword>
<evidence type="ECO:0000313" key="6">
    <source>
        <dbReference type="Proteomes" id="UP000639606"/>
    </source>
</evidence>
<keyword evidence="3" id="KW-0378">Hydrolase</keyword>
<dbReference type="Gene3D" id="2.30.120.10">
    <property type="match status" value="1"/>
</dbReference>
<keyword evidence="4" id="KW-0865">Zymogen</keyword>
<dbReference type="Pfam" id="PF01804">
    <property type="entry name" value="Penicil_amidase"/>
    <property type="match status" value="1"/>
</dbReference>